<dbReference type="EMBL" id="CM055102">
    <property type="protein sequence ID" value="KAJ7538626.1"/>
    <property type="molecule type" value="Genomic_DNA"/>
</dbReference>
<dbReference type="Proteomes" id="UP001162992">
    <property type="component" value="Chromosome 11"/>
</dbReference>
<sequence length="333" mass="35622">MAGKGIVIVAFLYLASCLLVQTHGQNASTSGLRIGFYNLTCPLAESLVQQTVAQFFKDDQTVPAALLRMFFHDCFVLGCDASITIVSNSTNDAEKDAGPNLTVRGFDLINTAKTSVENACRGVVSCADIIALATRDAVVLAKGPHWDVPTGRRDGTISLLANAENLPDPSDTSQQGIAAFAAKGLSQHDFVTLLGAHTVGISHCRFFDDRLYDFQGSGKPDPTMNPNLVKSLRKTCPDPSKPIFKNPGVFLDQGTPFIFDNNYYKELLSRNGILRIDQQVGADKSLSGTVKKFASSSSNFNASFVASMINLGNVGVKTGSEGEIRLSCSVVNS</sequence>
<organism evidence="1 2">
    <name type="scientific">Diphasiastrum complanatum</name>
    <name type="common">Issler's clubmoss</name>
    <name type="synonym">Lycopodium complanatum</name>
    <dbReference type="NCBI Taxonomy" id="34168"/>
    <lineage>
        <taxon>Eukaryota</taxon>
        <taxon>Viridiplantae</taxon>
        <taxon>Streptophyta</taxon>
        <taxon>Embryophyta</taxon>
        <taxon>Tracheophyta</taxon>
        <taxon>Lycopodiopsida</taxon>
        <taxon>Lycopodiales</taxon>
        <taxon>Lycopodiaceae</taxon>
        <taxon>Lycopodioideae</taxon>
        <taxon>Diphasiastrum</taxon>
    </lineage>
</organism>
<gene>
    <name evidence="1" type="ORF">O6H91_11G057200</name>
</gene>
<evidence type="ECO:0000313" key="1">
    <source>
        <dbReference type="EMBL" id="KAJ7538626.1"/>
    </source>
</evidence>
<keyword evidence="2" id="KW-1185">Reference proteome</keyword>
<comment type="caution">
    <text evidence="1">The sequence shown here is derived from an EMBL/GenBank/DDBJ whole genome shotgun (WGS) entry which is preliminary data.</text>
</comment>
<protein>
    <submittedName>
        <fullName evidence="1">Uncharacterized protein</fullName>
    </submittedName>
</protein>
<evidence type="ECO:0000313" key="2">
    <source>
        <dbReference type="Proteomes" id="UP001162992"/>
    </source>
</evidence>
<reference evidence="2" key="1">
    <citation type="journal article" date="2024" name="Proc. Natl. Acad. Sci. U.S.A.">
        <title>Extraordinary preservation of gene collinearity over three hundred million years revealed in homosporous lycophytes.</title>
        <authorList>
            <person name="Li C."/>
            <person name="Wickell D."/>
            <person name="Kuo L.Y."/>
            <person name="Chen X."/>
            <person name="Nie B."/>
            <person name="Liao X."/>
            <person name="Peng D."/>
            <person name="Ji J."/>
            <person name="Jenkins J."/>
            <person name="Williams M."/>
            <person name="Shu S."/>
            <person name="Plott C."/>
            <person name="Barry K."/>
            <person name="Rajasekar S."/>
            <person name="Grimwood J."/>
            <person name="Han X."/>
            <person name="Sun S."/>
            <person name="Hou Z."/>
            <person name="He W."/>
            <person name="Dai G."/>
            <person name="Sun C."/>
            <person name="Schmutz J."/>
            <person name="Leebens-Mack J.H."/>
            <person name="Li F.W."/>
            <person name="Wang L."/>
        </authorList>
    </citation>
    <scope>NUCLEOTIDE SEQUENCE [LARGE SCALE GENOMIC DNA]</scope>
    <source>
        <strain evidence="2">cv. PW_Plant_1</strain>
    </source>
</reference>
<name>A0ACC2C9I2_DIPCM</name>
<accession>A0ACC2C9I2</accession>
<proteinExistence type="predicted"/>